<dbReference type="AlphaFoldDB" id="A0A0F9B734"/>
<proteinExistence type="predicted"/>
<protein>
    <submittedName>
        <fullName evidence="2">Uncharacterized protein</fullName>
    </submittedName>
</protein>
<evidence type="ECO:0000256" key="1">
    <source>
        <dbReference type="SAM" id="Phobius"/>
    </source>
</evidence>
<feature type="transmembrane region" description="Helical" evidence="1">
    <location>
        <begin position="6"/>
        <end position="28"/>
    </location>
</feature>
<name>A0A0F9B734_9ZZZZ</name>
<dbReference type="EMBL" id="LAZR01053629">
    <property type="protein sequence ID" value="KKK80331.1"/>
    <property type="molecule type" value="Genomic_DNA"/>
</dbReference>
<comment type="caution">
    <text evidence="2">The sequence shown here is derived from an EMBL/GenBank/DDBJ whole genome shotgun (WGS) entry which is preliminary data.</text>
</comment>
<reference evidence="2" key="1">
    <citation type="journal article" date="2015" name="Nature">
        <title>Complex archaea that bridge the gap between prokaryotes and eukaryotes.</title>
        <authorList>
            <person name="Spang A."/>
            <person name="Saw J.H."/>
            <person name="Jorgensen S.L."/>
            <person name="Zaremba-Niedzwiedzka K."/>
            <person name="Martijn J."/>
            <person name="Lind A.E."/>
            <person name="van Eijk R."/>
            <person name="Schleper C."/>
            <person name="Guy L."/>
            <person name="Ettema T.J."/>
        </authorList>
    </citation>
    <scope>NUCLEOTIDE SEQUENCE</scope>
</reference>
<sequence length="29" mass="3112">MNEWFTFIEGILIGAVGATSVIALATWLS</sequence>
<keyword evidence="1" id="KW-1133">Transmembrane helix</keyword>
<evidence type="ECO:0000313" key="2">
    <source>
        <dbReference type="EMBL" id="KKK80331.1"/>
    </source>
</evidence>
<keyword evidence="1" id="KW-0812">Transmembrane</keyword>
<organism evidence="2">
    <name type="scientific">marine sediment metagenome</name>
    <dbReference type="NCBI Taxonomy" id="412755"/>
    <lineage>
        <taxon>unclassified sequences</taxon>
        <taxon>metagenomes</taxon>
        <taxon>ecological metagenomes</taxon>
    </lineage>
</organism>
<keyword evidence="1" id="KW-0472">Membrane</keyword>
<gene>
    <name evidence="2" type="ORF">LCGC14_2824570</name>
</gene>
<accession>A0A0F9B734</accession>